<dbReference type="AlphaFoldDB" id="A0A1F4TD70"/>
<dbReference type="GO" id="GO:0004674">
    <property type="term" value="F:protein serine/threonine kinase activity"/>
    <property type="evidence" value="ECO:0007669"/>
    <property type="project" value="UniProtKB-EC"/>
</dbReference>
<dbReference type="Proteomes" id="UP000178951">
    <property type="component" value="Unassembled WGS sequence"/>
</dbReference>
<evidence type="ECO:0000256" key="1">
    <source>
        <dbReference type="ARBA" id="ARBA00012513"/>
    </source>
</evidence>
<feature type="domain" description="Protein kinase" evidence="7">
    <location>
        <begin position="9"/>
        <end position="270"/>
    </location>
</feature>
<keyword evidence="5" id="KW-0067">ATP-binding</keyword>
<dbReference type="Pfam" id="PF00069">
    <property type="entry name" value="Pkinase"/>
    <property type="match status" value="1"/>
</dbReference>
<evidence type="ECO:0000256" key="2">
    <source>
        <dbReference type="ARBA" id="ARBA00022679"/>
    </source>
</evidence>
<reference evidence="8 9" key="1">
    <citation type="journal article" date="2016" name="Nat. Commun.">
        <title>Thousands of microbial genomes shed light on interconnected biogeochemical processes in an aquifer system.</title>
        <authorList>
            <person name="Anantharaman K."/>
            <person name="Brown C.T."/>
            <person name="Hug L.A."/>
            <person name="Sharon I."/>
            <person name="Castelle C.J."/>
            <person name="Probst A.J."/>
            <person name="Thomas B.C."/>
            <person name="Singh A."/>
            <person name="Wilkins M.J."/>
            <person name="Karaoz U."/>
            <person name="Brodie E.L."/>
            <person name="Williams K.H."/>
            <person name="Hubbard S.S."/>
            <person name="Banfield J.F."/>
        </authorList>
    </citation>
    <scope>NUCLEOTIDE SEQUENCE [LARGE SCALE GENOMIC DNA]</scope>
</reference>
<dbReference type="PANTHER" id="PTHR43671">
    <property type="entry name" value="SERINE/THREONINE-PROTEIN KINASE NEK"/>
    <property type="match status" value="1"/>
</dbReference>
<dbReference type="GO" id="GO:0005524">
    <property type="term" value="F:ATP binding"/>
    <property type="evidence" value="ECO:0007669"/>
    <property type="project" value="UniProtKB-KW"/>
</dbReference>
<dbReference type="PANTHER" id="PTHR43671:SF13">
    <property type="entry name" value="SERINE_THREONINE-PROTEIN KINASE NEK2"/>
    <property type="match status" value="1"/>
</dbReference>
<dbReference type="PROSITE" id="PS50011">
    <property type="entry name" value="PROTEIN_KINASE_DOM"/>
    <property type="match status" value="1"/>
</dbReference>
<evidence type="ECO:0000259" key="7">
    <source>
        <dbReference type="PROSITE" id="PS50011"/>
    </source>
</evidence>
<keyword evidence="6" id="KW-1133">Transmembrane helix</keyword>
<evidence type="ECO:0000256" key="3">
    <source>
        <dbReference type="ARBA" id="ARBA00022741"/>
    </source>
</evidence>
<proteinExistence type="predicted"/>
<evidence type="ECO:0000256" key="5">
    <source>
        <dbReference type="ARBA" id="ARBA00022840"/>
    </source>
</evidence>
<evidence type="ECO:0000256" key="4">
    <source>
        <dbReference type="ARBA" id="ARBA00022777"/>
    </source>
</evidence>
<dbReference type="InterPro" id="IPR000719">
    <property type="entry name" value="Prot_kinase_dom"/>
</dbReference>
<dbReference type="InterPro" id="IPR011009">
    <property type="entry name" value="Kinase-like_dom_sf"/>
</dbReference>
<keyword evidence="2" id="KW-0808">Transferase</keyword>
<dbReference type="CDD" id="cd14014">
    <property type="entry name" value="STKc_PknB_like"/>
    <property type="match status" value="1"/>
</dbReference>
<accession>A0A1F4TD70</accession>
<comment type="caution">
    <text evidence="8">The sequence shown here is derived from an EMBL/GenBank/DDBJ whole genome shotgun (WGS) entry which is preliminary data.</text>
</comment>
<dbReference type="SUPFAM" id="SSF56112">
    <property type="entry name" value="Protein kinase-like (PK-like)"/>
    <property type="match status" value="1"/>
</dbReference>
<keyword evidence="6" id="KW-0472">Membrane</keyword>
<evidence type="ECO:0000313" key="8">
    <source>
        <dbReference type="EMBL" id="OGC30702.1"/>
    </source>
</evidence>
<sequence>METILKSKYRIAEKIAENPFSLTYKGFFVGGEKSAAAGKPVIIKIYKRGTLSSPLIKSMRQKVRELALINHHGLAKLYDGDYGWQGFYFVREYIEGESLKELLAKGGGIGIERAAEVVEQALETLTVVHEKGIVHAALKPTNIFIDNQGLVRLTDFIIEGEIKESIPQKVIDMIFNAKYASPEELEGRPLKPAADVYSLGLVLYELATGRSLMNVQGVAANLQKLREPSIINKAISDSLPKYAIEILAKALQKDPLLRFRSAEEFRQSLLNRQVAPTGQRNEELAKLFEKVVTQFGGEELAKVEEPPHEVGKLRWRKEKDRNWILAVIVGGAVLLGLLYAFLFGH</sequence>
<protein>
    <recommendedName>
        <fullName evidence="1">non-specific serine/threonine protein kinase</fullName>
        <ecNumber evidence="1">2.7.11.1</ecNumber>
    </recommendedName>
</protein>
<name>A0A1F4TD70_UNCSA</name>
<dbReference type="InterPro" id="IPR050660">
    <property type="entry name" value="NEK_Ser/Thr_kinase"/>
</dbReference>
<dbReference type="Gene3D" id="1.10.510.10">
    <property type="entry name" value="Transferase(Phosphotransferase) domain 1"/>
    <property type="match status" value="1"/>
</dbReference>
<feature type="transmembrane region" description="Helical" evidence="6">
    <location>
        <begin position="322"/>
        <end position="342"/>
    </location>
</feature>
<dbReference type="EMBL" id="MEUF01000088">
    <property type="protein sequence ID" value="OGC30702.1"/>
    <property type="molecule type" value="Genomic_DNA"/>
</dbReference>
<dbReference type="EC" id="2.7.11.1" evidence="1"/>
<keyword evidence="4" id="KW-0418">Kinase</keyword>
<gene>
    <name evidence="8" type="ORF">A2311_01825</name>
</gene>
<keyword evidence="6" id="KW-0812">Transmembrane</keyword>
<organism evidence="8 9">
    <name type="scientific">candidate division WOR-1 bacterium RIFOXYB2_FULL_48_7</name>
    <dbReference type="NCBI Taxonomy" id="1802583"/>
    <lineage>
        <taxon>Bacteria</taxon>
        <taxon>Bacillati</taxon>
        <taxon>Saganbacteria</taxon>
    </lineage>
</organism>
<evidence type="ECO:0000313" key="9">
    <source>
        <dbReference type="Proteomes" id="UP000178951"/>
    </source>
</evidence>
<evidence type="ECO:0000256" key="6">
    <source>
        <dbReference type="SAM" id="Phobius"/>
    </source>
</evidence>
<dbReference type="STRING" id="1802583.A2311_01825"/>
<keyword evidence="3" id="KW-0547">Nucleotide-binding</keyword>